<protein>
    <submittedName>
        <fullName evidence="3">Uncharacterized protein</fullName>
    </submittedName>
</protein>
<evidence type="ECO:0000256" key="1">
    <source>
        <dbReference type="SAM" id="Phobius"/>
    </source>
</evidence>
<feature type="transmembrane region" description="Helical" evidence="1">
    <location>
        <begin position="145"/>
        <end position="163"/>
    </location>
</feature>
<feature type="transmembrane region" description="Helical" evidence="1">
    <location>
        <begin position="298"/>
        <end position="325"/>
    </location>
</feature>
<keyword evidence="4" id="KW-1185">Reference proteome</keyword>
<feature type="signal peptide" evidence="2">
    <location>
        <begin position="1"/>
        <end position="20"/>
    </location>
</feature>
<feature type="chain" id="PRO_5040986524" evidence="2">
    <location>
        <begin position="21"/>
        <end position="551"/>
    </location>
</feature>
<name>A0A9X0A0B9_9CNID</name>
<sequence>MLSVSQISFAVFVLASFSHAQIGVNESVVSFHREPEQPCNTEDTSQPCINITKSTGNTDTNDLNYSLRSKNWQVVVFGVLKLILRLSLTYYAPAFLCFFSPTVVKENDVRQIILEGASPVSFRGLMGNYFFSGDDGTIWHKARTFTLFVVVLPGLFLPLAIALDKNYSVWEEFNQLPGLGFGALHLFHPFYLACYACYVFQAISLSFLTVKSFERKTCIVCRCVQPEIYICRDQELPGRIIHHLRQQPLILLKCWSLFLRYLVNYFRMLLPIFLPCEVSVSSLPGICLFPIFLLSIPLVALILLTAMFLVAWVSVVLTCPVNTIFNVTRGRRYVYFESCSSFLRHGFPLPTILGVYVVLSFDACAVMNIVFWAITELFSEYSLPYLACFILVFYYVCSSYSSFSGKYHVLALTLYKHHKKAPVVTDQQETERNTSIPSTVMRIPKELFDVACEQLMPIRVSVCILVLRVALILAFVFLVFFLAMVYHVSVTPVTRALLTVLSGLLPKIIDIFIDEGQKNIATTAIDEKVPYIIEHYNNSMATEQNIEIVIM</sequence>
<dbReference type="Proteomes" id="UP001163046">
    <property type="component" value="Unassembled WGS sequence"/>
</dbReference>
<feature type="transmembrane region" description="Helical" evidence="1">
    <location>
        <begin position="346"/>
        <end position="375"/>
    </location>
</feature>
<accession>A0A9X0A0B9</accession>
<keyword evidence="2" id="KW-0732">Signal</keyword>
<organism evidence="3 4">
    <name type="scientific">Desmophyllum pertusum</name>
    <dbReference type="NCBI Taxonomy" id="174260"/>
    <lineage>
        <taxon>Eukaryota</taxon>
        <taxon>Metazoa</taxon>
        <taxon>Cnidaria</taxon>
        <taxon>Anthozoa</taxon>
        <taxon>Hexacorallia</taxon>
        <taxon>Scleractinia</taxon>
        <taxon>Caryophylliina</taxon>
        <taxon>Caryophylliidae</taxon>
        <taxon>Desmophyllum</taxon>
    </lineage>
</organism>
<keyword evidence="1" id="KW-0812">Transmembrane</keyword>
<feature type="transmembrane region" description="Helical" evidence="1">
    <location>
        <begin position="183"/>
        <end position="208"/>
    </location>
</feature>
<dbReference type="EMBL" id="MU825413">
    <property type="protein sequence ID" value="KAJ7390670.1"/>
    <property type="molecule type" value="Genomic_DNA"/>
</dbReference>
<keyword evidence="1" id="KW-1133">Transmembrane helix</keyword>
<feature type="transmembrane region" description="Helical" evidence="1">
    <location>
        <begin position="465"/>
        <end position="487"/>
    </location>
</feature>
<evidence type="ECO:0000256" key="2">
    <source>
        <dbReference type="SAM" id="SignalP"/>
    </source>
</evidence>
<reference evidence="3" key="1">
    <citation type="submission" date="2023-01" db="EMBL/GenBank/DDBJ databases">
        <title>Genome assembly of the deep-sea coral Lophelia pertusa.</title>
        <authorList>
            <person name="Herrera S."/>
            <person name="Cordes E."/>
        </authorList>
    </citation>
    <scope>NUCLEOTIDE SEQUENCE</scope>
    <source>
        <strain evidence="3">USNM1676648</strain>
        <tissue evidence="3">Polyp</tissue>
    </source>
</reference>
<feature type="transmembrane region" description="Helical" evidence="1">
    <location>
        <begin position="381"/>
        <end position="397"/>
    </location>
</feature>
<keyword evidence="1" id="KW-0472">Membrane</keyword>
<dbReference type="AlphaFoldDB" id="A0A9X0A0B9"/>
<gene>
    <name evidence="3" type="ORF">OS493_023382</name>
</gene>
<dbReference type="OrthoDB" id="5990078at2759"/>
<evidence type="ECO:0000313" key="3">
    <source>
        <dbReference type="EMBL" id="KAJ7390670.1"/>
    </source>
</evidence>
<evidence type="ECO:0000313" key="4">
    <source>
        <dbReference type="Proteomes" id="UP001163046"/>
    </source>
</evidence>
<comment type="caution">
    <text evidence="3">The sequence shown here is derived from an EMBL/GenBank/DDBJ whole genome shotgun (WGS) entry which is preliminary data.</text>
</comment>
<proteinExistence type="predicted"/>